<dbReference type="Proteomes" id="UP000182987">
    <property type="component" value="Chromosome"/>
</dbReference>
<protein>
    <recommendedName>
        <fullName evidence="3">Phage gp6-like head-tail connector protein</fullName>
    </recommendedName>
</protein>
<proteinExistence type="predicted"/>
<dbReference type="OrthoDB" id="8452319at2"/>
<gene>
    <name evidence="1" type="ORF">BJI69_14320</name>
</gene>
<evidence type="ECO:0008006" key="3">
    <source>
        <dbReference type="Google" id="ProtNLM"/>
    </source>
</evidence>
<dbReference type="CDD" id="cd08054">
    <property type="entry name" value="gp6"/>
    <property type="match status" value="1"/>
</dbReference>
<dbReference type="Gene3D" id="1.10.3230.30">
    <property type="entry name" value="Phage gp6-like head-tail connector protein"/>
    <property type="match status" value="1"/>
</dbReference>
<dbReference type="KEGG" id="lrz:BJI69_14320"/>
<evidence type="ECO:0000313" key="1">
    <source>
        <dbReference type="EMBL" id="APG04951.1"/>
    </source>
</evidence>
<sequence length="159" mass="16463">MGLITIEQARAHCRADADVPDGQLQPYIDGAESAACAYLNRALFGTQADLDAALDGLPAKAAAAAQNYADAVEAAAGIVDDDQRRVTLEVASLRKSTAAAAATRVMNGIVAAPSVVSAILLTLGALYSNREAVIVGLQVAELPLGACELLRPYRLVMMP</sequence>
<keyword evidence="2" id="KW-1185">Reference proteome</keyword>
<dbReference type="RefSeq" id="WP_046966047.1">
    <property type="nucleotide sequence ID" value="NZ_CP017480.1"/>
</dbReference>
<organism evidence="1 2">
    <name type="scientific">Luteibacter rhizovicinus DSM 16549</name>
    <dbReference type="NCBI Taxonomy" id="1440763"/>
    <lineage>
        <taxon>Bacteria</taxon>
        <taxon>Pseudomonadati</taxon>
        <taxon>Pseudomonadota</taxon>
        <taxon>Gammaproteobacteria</taxon>
        <taxon>Lysobacterales</taxon>
        <taxon>Rhodanobacteraceae</taxon>
        <taxon>Luteibacter</taxon>
    </lineage>
</organism>
<name>A0A1L3EV75_9GAMM</name>
<dbReference type="InterPro" id="IPR021146">
    <property type="entry name" value="Phage_gp6-like_head-tail"/>
</dbReference>
<accession>A0A1L3EV75</accession>
<dbReference type="EMBL" id="CP017480">
    <property type="protein sequence ID" value="APG04951.1"/>
    <property type="molecule type" value="Genomic_DNA"/>
</dbReference>
<dbReference type="STRING" id="1440763.BJI69_14320"/>
<reference evidence="2" key="1">
    <citation type="submission" date="2016-09" db="EMBL/GenBank/DDBJ databases">
        <authorList>
            <person name="Lysoe E."/>
        </authorList>
    </citation>
    <scope>NUCLEOTIDE SEQUENCE [LARGE SCALE GENOMIC DNA]</scope>
    <source>
        <strain evidence="2">LJ96T</strain>
    </source>
</reference>
<dbReference type="AlphaFoldDB" id="A0A1L3EV75"/>
<evidence type="ECO:0000313" key="2">
    <source>
        <dbReference type="Proteomes" id="UP000182987"/>
    </source>
</evidence>
<dbReference type="Pfam" id="PF05135">
    <property type="entry name" value="Phage_connect_1"/>
    <property type="match status" value="1"/>
</dbReference>